<sequence>MDFFSKFHHKPTQQYAPPPGAPPPSQQYAPPPGPPPPSSSNALPQWSAASEPSHQWGLLAEASEDEFEQAENFCARYALDTPRLLSSEMIDQISIKGVSCWTLDPPSLQRFSGSIQPRFGPTVRVITTATCQDTSIMSNLPIIGGLYSVPHDQVGVYYEIKINYMNGLIAIGSACRPYPEWRLPGWNRLSAGLHLDDMRRFFEDPTGGRDYTSAIQSISPGDVVGFGYEFRTGSIFFTYNGERLPIAFSGVYFPHQNQDVFAAIGVEGRNDFEVNFGTVPFIWQGANEGGWRIDAHFGQLESTETPTDALPSYRETVRR</sequence>
<dbReference type="EMBL" id="KV428152">
    <property type="protein sequence ID" value="KZT35113.1"/>
    <property type="molecule type" value="Genomic_DNA"/>
</dbReference>
<feature type="region of interest" description="Disordered" evidence="1">
    <location>
        <begin position="1"/>
        <end position="48"/>
    </location>
</feature>
<protein>
    <recommendedName>
        <fullName evidence="2">B30.2/SPRY domain-containing protein</fullName>
    </recommendedName>
</protein>
<feature type="compositionally biased region" description="Pro residues" evidence="1">
    <location>
        <begin position="16"/>
        <end position="38"/>
    </location>
</feature>
<accession>A0A166A9Q4</accession>
<dbReference type="InterPro" id="IPR013320">
    <property type="entry name" value="ConA-like_dom_sf"/>
</dbReference>
<evidence type="ECO:0000259" key="2">
    <source>
        <dbReference type="PROSITE" id="PS50188"/>
    </source>
</evidence>
<evidence type="ECO:0000313" key="3">
    <source>
        <dbReference type="EMBL" id="KZT35113.1"/>
    </source>
</evidence>
<feature type="compositionally biased region" description="Basic residues" evidence="1">
    <location>
        <begin position="1"/>
        <end position="11"/>
    </location>
</feature>
<dbReference type="InterPro" id="IPR003877">
    <property type="entry name" value="SPRY_dom"/>
</dbReference>
<feature type="domain" description="B30.2/SPRY" evidence="2">
    <location>
        <begin position="80"/>
        <end position="281"/>
    </location>
</feature>
<dbReference type="InterPro" id="IPR050618">
    <property type="entry name" value="Ubq-SigPath_Reg"/>
</dbReference>
<dbReference type="SUPFAM" id="SSF49899">
    <property type="entry name" value="Concanavalin A-like lectins/glucanases"/>
    <property type="match status" value="1"/>
</dbReference>
<dbReference type="Proteomes" id="UP000076798">
    <property type="component" value="Unassembled WGS sequence"/>
</dbReference>
<dbReference type="SMART" id="SM00449">
    <property type="entry name" value="SPRY"/>
    <property type="match status" value="1"/>
</dbReference>
<dbReference type="InterPro" id="IPR001870">
    <property type="entry name" value="B30.2/SPRY"/>
</dbReference>
<organism evidence="3 4">
    <name type="scientific">Sistotremastrum suecicum HHB10207 ss-3</name>
    <dbReference type="NCBI Taxonomy" id="1314776"/>
    <lineage>
        <taxon>Eukaryota</taxon>
        <taxon>Fungi</taxon>
        <taxon>Dikarya</taxon>
        <taxon>Basidiomycota</taxon>
        <taxon>Agaricomycotina</taxon>
        <taxon>Agaricomycetes</taxon>
        <taxon>Sistotremastrales</taxon>
        <taxon>Sistotremastraceae</taxon>
        <taxon>Sistotremastrum</taxon>
    </lineage>
</organism>
<dbReference type="InterPro" id="IPR043136">
    <property type="entry name" value="B30.2/SPRY_sf"/>
</dbReference>
<keyword evidence="4" id="KW-1185">Reference proteome</keyword>
<dbReference type="Gene3D" id="2.60.120.920">
    <property type="match status" value="1"/>
</dbReference>
<dbReference type="STRING" id="1314776.A0A166A9Q4"/>
<dbReference type="Pfam" id="PF00622">
    <property type="entry name" value="SPRY"/>
    <property type="match status" value="1"/>
</dbReference>
<dbReference type="PANTHER" id="PTHR12864">
    <property type="entry name" value="RAN BINDING PROTEIN 9-RELATED"/>
    <property type="match status" value="1"/>
</dbReference>
<evidence type="ECO:0000313" key="4">
    <source>
        <dbReference type="Proteomes" id="UP000076798"/>
    </source>
</evidence>
<proteinExistence type="predicted"/>
<dbReference type="PROSITE" id="PS50188">
    <property type="entry name" value="B302_SPRY"/>
    <property type="match status" value="1"/>
</dbReference>
<gene>
    <name evidence="3" type="ORF">SISSUDRAFT_200916</name>
</gene>
<reference evidence="3 4" key="1">
    <citation type="journal article" date="2016" name="Mol. Biol. Evol.">
        <title>Comparative Genomics of Early-Diverging Mushroom-Forming Fungi Provides Insights into the Origins of Lignocellulose Decay Capabilities.</title>
        <authorList>
            <person name="Nagy L.G."/>
            <person name="Riley R."/>
            <person name="Tritt A."/>
            <person name="Adam C."/>
            <person name="Daum C."/>
            <person name="Floudas D."/>
            <person name="Sun H."/>
            <person name="Yadav J.S."/>
            <person name="Pangilinan J."/>
            <person name="Larsson K.H."/>
            <person name="Matsuura K."/>
            <person name="Barry K."/>
            <person name="Labutti K."/>
            <person name="Kuo R."/>
            <person name="Ohm R.A."/>
            <person name="Bhattacharya S.S."/>
            <person name="Shirouzu T."/>
            <person name="Yoshinaga Y."/>
            <person name="Martin F.M."/>
            <person name="Grigoriev I.V."/>
            <person name="Hibbett D.S."/>
        </authorList>
    </citation>
    <scope>NUCLEOTIDE SEQUENCE [LARGE SCALE GENOMIC DNA]</scope>
    <source>
        <strain evidence="3 4">HHB10207 ss-3</strain>
    </source>
</reference>
<dbReference type="AlphaFoldDB" id="A0A166A9Q4"/>
<evidence type="ECO:0000256" key="1">
    <source>
        <dbReference type="SAM" id="MobiDB-lite"/>
    </source>
</evidence>
<name>A0A166A9Q4_9AGAM</name>
<dbReference type="OrthoDB" id="258495at2759"/>